<dbReference type="Proteomes" id="UP000045706">
    <property type="component" value="Unassembled WGS sequence"/>
</dbReference>
<dbReference type="AlphaFoldDB" id="A0A0G4NAP4"/>
<evidence type="ECO:0000259" key="1">
    <source>
        <dbReference type="Pfam" id="PF01636"/>
    </source>
</evidence>
<dbReference type="InterPro" id="IPR011009">
    <property type="entry name" value="Kinase-like_dom_sf"/>
</dbReference>
<feature type="domain" description="Aminoglycoside phosphotransferase" evidence="1">
    <location>
        <begin position="160"/>
        <end position="240"/>
    </location>
</feature>
<reference evidence="3" key="1">
    <citation type="submission" date="2015-05" db="EMBL/GenBank/DDBJ databases">
        <authorList>
            <person name="Fogelqvist Johan"/>
        </authorList>
    </citation>
    <scope>NUCLEOTIDE SEQUENCE [LARGE SCALE GENOMIC DNA]</scope>
</reference>
<dbReference type="InterPro" id="IPR051678">
    <property type="entry name" value="AGP_Transferase"/>
</dbReference>
<feature type="non-terminal residue" evidence="2">
    <location>
        <position position="1"/>
    </location>
</feature>
<dbReference type="SUPFAM" id="SSF56112">
    <property type="entry name" value="Protein kinase-like (PK-like)"/>
    <property type="match status" value="1"/>
</dbReference>
<protein>
    <recommendedName>
        <fullName evidence="1">Aminoglycoside phosphotransferase domain-containing protein</fullName>
    </recommendedName>
</protein>
<proteinExistence type="predicted"/>
<dbReference type="EMBL" id="CVQI01033273">
    <property type="protein sequence ID" value="CRK43375.1"/>
    <property type="molecule type" value="Genomic_DNA"/>
</dbReference>
<accession>A0A0G4NAP4</accession>
<evidence type="ECO:0000313" key="2">
    <source>
        <dbReference type="EMBL" id="CRK43375.1"/>
    </source>
</evidence>
<dbReference type="Pfam" id="PF01636">
    <property type="entry name" value="APH"/>
    <property type="match status" value="1"/>
</dbReference>
<organism evidence="2 3">
    <name type="scientific">Verticillium longisporum</name>
    <name type="common">Verticillium dahliae var. longisporum</name>
    <dbReference type="NCBI Taxonomy" id="100787"/>
    <lineage>
        <taxon>Eukaryota</taxon>
        <taxon>Fungi</taxon>
        <taxon>Dikarya</taxon>
        <taxon>Ascomycota</taxon>
        <taxon>Pezizomycotina</taxon>
        <taxon>Sordariomycetes</taxon>
        <taxon>Hypocreomycetidae</taxon>
        <taxon>Glomerellales</taxon>
        <taxon>Plectosphaerellaceae</taxon>
        <taxon>Verticillium</taxon>
    </lineage>
</organism>
<sequence length="327" mass="36486">QRVRIPAGRDSISYETAFRLCLCGRVILRAAADQLYALKAIACFATATCAPNIFNLFHRCPLWQDADAYDPAAQEAEGRELTKLVGIINAHALAARASQLRQGIPCSIPSLQYDRAARSSVMGGMNYHIEVRFDDGIIWIALIRRFNATSPLAALRDYIIQSEVATLMFLGQTGVPAPKVYDFALEHPGNPVGVGFILMEKLPGKSLRWSLATQQQRKKVMSQLADTFVELQKYPFHLLGSLDSPAASHVGAFARESLTDLPQSEMHIAGPFSSLEDYHMSSLRLTLDLIVREEMYSQQAVDAYLIHRFLMDLVPRVLPPVRHDEKF</sequence>
<evidence type="ECO:0000313" key="3">
    <source>
        <dbReference type="Proteomes" id="UP000045706"/>
    </source>
</evidence>
<gene>
    <name evidence="2" type="ORF">BN1723_005627</name>
</gene>
<dbReference type="PANTHER" id="PTHR21310:SF15">
    <property type="entry name" value="AMINOGLYCOSIDE PHOSPHOTRANSFERASE DOMAIN-CONTAINING PROTEIN"/>
    <property type="match status" value="1"/>
</dbReference>
<dbReference type="InterPro" id="IPR002575">
    <property type="entry name" value="Aminoglycoside_PTrfase"/>
</dbReference>
<name>A0A0G4NAP4_VERLO</name>
<dbReference type="PANTHER" id="PTHR21310">
    <property type="entry name" value="AMINOGLYCOSIDE PHOSPHOTRANSFERASE-RELATED-RELATED"/>
    <property type="match status" value="1"/>
</dbReference>